<name>A0A1I3I8E9_9SPIR</name>
<accession>A0A1I3I8E9</accession>
<reference evidence="2" key="1">
    <citation type="submission" date="2016-10" db="EMBL/GenBank/DDBJ databases">
        <authorList>
            <person name="Varghese N."/>
            <person name="Submissions S."/>
        </authorList>
    </citation>
    <scope>NUCLEOTIDE SEQUENCE [LARGE SCALE GENOMIC DNA]</scope>
    <source>
        <strain evidence="2">XBD1002</strain>
    </source>
</reference>
<dbReference type="AlphaFoldDB" id="A0A1I3I8E9"/>
<dbReference type="Proteomes" id="UP000182737">
    <property type="component" value="Unassembled WGS sequence"/>
</dbReference>
<keyword evidence="2" id="KW-1185">Reference proteome</keyword>
<gene>
    <name evidence="1" type="ORF">SAMN04487775_101404</name>
</gene>
<sequence length="77" mass="8361">MERTWSEELKNTTREIAGTGCMLQSIDGKSGIYVSAGNGSIEIHGIEDSGWMPLPTEEVIATFSNLEAMIEAGWVVD</sequence>
<evidence type="ECO:0008006" key="3">
    <source>
        <dbReference type="Google" id="ProtNLM"/>
    </source>
</evidence>
<evidence type="ECO:0000313" key="1">
    <source>
        <dbReference type="EMBL" id="SFI44268.1"/>
    </source>
</evidence>
<proteinExistence type="predicted"/>
<dbReference type="RefSeq" id="WP_074929983.1">
    <property type="nucleotide sequence ID" value="NZ_FORI01000001.1"/>
</dbReference>
<organism evidence="1 2">
    <name type="scientific">Treponema bryantii</name>
    <dbReference type="NCBI Taxonomy" id="163"/>
    <lineage>
        <taxon>Bacteria</taxon>
        <taxon>Pseudomonadati</taxon>
        <taxon>Spirochaetota</taxon>
        <taxon>Spirochaetia</taxon>
        <taxon>Spirochaetales</taxon>
        <taxon>Treponemataceae</taxon>
        <taxon>Treponema</taxon>
    </lineage>
</organism>
<dbReference type="OrthoDB" id="9778320at2"/>
<evidence type="ECO:0000313" key="2">
    <source>
        <dbReference type="Proteomes" id="UP000182737"/>
    </source>
</evidence>
<dbReference type="EMBL" id="FORI01000001">
    <property type="protein sequence ID" value="SFI44268.1"/>
    <property type="molecule type" value="Genomic_DNA"/>
</dbReference>
<protein>
    <recommendedName>
        <fullName evidence="3">DUF2185 domain-containing protein</fullName>
    </recommendedName>
</protein>